<organism evidence="1">
    <name type="scientific">marine sediment metagenome</name>
    <dbReference type="NCBI Taxonomy" id="412755"/>
    <lineage>
        <taxon>unclassified sequences</taxon>
        <taxon>metagenomes</taxon>
        <taxon>ecological metagenomes</taxon>
    </lineage>
</organism>
<comment type="caution">
    <text evidence="1">The sequence shown here is derived from an EMBL/GenBank/DDBJ whole genome shotgun (WGS) entry which is preliminary data.</text>
</comment>
<reference evidence="1" key="1">
    <citation type="journal article" date="2015" name="Nature">
        <title>Complex archaea that bridge the gap between prokaryotes and eukaryotes.</title>
        <authorList>
            <person name="Spang A."/>
            <person name="Saw J.H."/>
            <person name="Jorgensen S.L."/>
            <person name="Zaremba-Niedzwiedzka K."/>
            <person name="Martijn J."/>
            <person name="Lind A.E."/>
            <person name="van Eijk R."/>
            <person name="Schleper C."/>
            <person name="Guy L."/>
            <person name="Ettema T.J."/>
        </authorList>
    </citation>
    <scope>NUCLEOTIDE SEQUENCE</scope>
</reference>
<accession>A0A0F9PHK3</accession>
<sequence>MISGNAQNIEIITEDGREYRLFKNHDDAKTEVRNYWNDTSDKELIAIIGTENIAKMLRWGESLDDWIEAQDVEAHLASYDGAEHEFESEHDELCYYTLAYRIE</sequence>
<protein>
    <submittedName>
        <fullName evidence="1">Uncharacterized protein</fullName>
    </submittedName>
</protein>
<name>A0A0F9PHK3_9ZZZZ</name>
<evidence type="ECO:0000313" key="1">
    <source>
        <dbReference type="EMBL" id="KKM92762.1"/>
    </source>
</evidence>
<dbReference type="EMBL" id="LAZR01006352">
    <property type="protein sequence ID" value="KKM92762.1"/>
    <property type="molecule type" value="Genomic_DNA"/>
</dbReference>
<gene>
    <name evidence="1" type="ORF">LCGC14_1215340</name>
</gene>
<proteinExistence type="predicted"/>
<dbReference type="AlphaFoldDB" id="A0A0F9PHK3"/>